<gene>
    <name evidence="5" type="ORF">GPA24_15190</name>
</gene>
<evidence type="ECO:0000256" key="3">
    <source>
        <dbReference type="ARBA" id="ARBA00023163"/>
    </source>
</evidence>
<name>A0ABX1NXT8_9RHOO</name>
<dbReference type="Proteomes" id="UP000633943">
    <property type="component" value="Unassembled WGS sequence"/>
</dbReference>
<dbReference type="InterPro" id="IPR011991">
    <property type="entry name" value="ArsR-like_HTH"/>
</dbReference>
<dbReference type="Gene3D" id="1.10.10.10">
    <property type="entry name" value="Winged helix-like DNA-binding domain superfamily/Winged helix DNA-binding domain"/>
    <property type="match status" value="1"/>
</dbReference>
<dbReference type="EMBL" id="WTVP01000050">
    <property type="protein sequence ID" value="NMG16855.1"/>
    <property type="molecule type" value="Genomic_DNA"/>
</dbReference>
<sequence length="156" mass="16635">MPHTVHSSVASKLDDGIESADVAGFTTVQSASKSQALQVFEALSSSVRLDVFRLLVQAGSNGRVAGEISTALSVPPTNLSFHLKALVQSGLLSVEQEGRYQRYRANIALMLETIAFLTANCCGDSPEECDELRRSLPALEPFLPPLVCSPEGGCNK</sequence>
<dbReference type="SUPFAM" id="SSF46785">
    <property type="entry name" value="Winged helix' DNA-binding domain"/>
    <property type="match status" value="1"/>
</dbReference>
<evidence type="ECO:0000256" key="2">
    <source>
        <dbReference type="ARBA" id="ARBA00023125"/>
    </source>
</evidence>
<comment type="caution">
    <text evidence="5">The sequence shown here is derived from an EMBL/GenBank/DDBJ whole genome shotgun (WGS) entry which is preliminary data.</text>
</comment>
<keyword evidence="6" id="KW-1185">Reference proteome</keyword>
<evidence type="ECO:0000259" key="4">
    <source>
        <dbReference type="PROSITE" id="PS50987"/>
    </source>
</evidence>
<dbReference type="PRINTS" id="PR00778">
    <property type="entry name" value="HTHARSR"/>
</dbReference>
<accession>A0ABX1NXT8</accession>
<dbReference type="PANTHER" id="PTHR43132:SF2">
    <property type="entry name" value="ARSENICAL RESISTANCE OPERON REPRESSOR ARSR-RELATED"/>
    <property type="match status" value="1"/>
</dbReference>
<feature type="domain" description="HTH arsR-type" evidence="4">
    <location>
        <begin position="28"/>
        <end position="125"/>
    </location>
</feature>
<evidence type="ECO:0000313" key="5">
    <source>
        <dbReference type="EMBL" id="NMG16855.1"/>
    </source>
</evidence>
<organism evidence="5 6">
    <name type="scientific">Aromatoleum bremense</name>
    <dbReference type="NCBI Taxonomy" id="76115"/>
    <lineage>
        <taxon>Bacteria</taxon>
        <taxon>Pseudomonadati</taxon>
        <taxon>Pseudomonadota</taxon>
        <taxon>Betaproteobacteria</taxon>
        <taxon>Rhodocyclales</taxon>
        <taxon>Rhodocyclaceae</taxon>
        <taxon>Aromatoleum</taxon>
    </lineage>
</organism>
<evidence type="ECO:0000313" key="6">
    <source>
        <dbReference type="Proteomes" id="UP000633943"/>
    </source>
</evidence>
<keyword evidence="1" id="KW-0805">Transcription regulation</keyword>
<dbReference type="Pfam" id="PF12840">
    <property type="entry name" value="HTH_20"/>
    <property type="match status" value="1"/>
</dbReference>
<dbReference type="SMART" id="SM00418">
    <property type="entry name" value="HTH_ARSR"/>
    <property type="match status" value="1"/>
</dbReference>
<dbReference type="InterPro" id="IPR001845">
    <property type="entry name" value="HTH_ArsR_DNA-bd_dom"/>
</dbReference>
<dbReference type="PROSITE" id="PS50987">
    <property type="entry name" value="HTH_ARSR_2"/>
    <property type="match status" value="1"/>
</dbReference>
<dbReference type="PANTHER" id="PTHR43132">
    <property type="entry name" value="ARSENICAL RESISTANCE OPERON REPRESSOR ARSR-RELATED"/>
    <property type="match status" value="1"/>
</dbReference>
<dbReference type="InterPro" id="IPR051011">
    <property type="entry name" value="Metal_resp_trans_reg"/>
</dbReference>
<protein>
    <submittedName>
        <fullName evidence="5">Helix-turn-helix domain-containing protein</fullName>
    </submittedName>
</protein>
<dbReference type="CDD" id="cd00090">
    <property type="entry name" value="HTH_ARSR"/>
    <property type="match status" value="1"/>
</dbReference>
<reference evidence="5 6" key="1">
    <citation type="submission" date="2019-12" db="EMBL/GenBank/DDBJ databases">
        <title>Comparative genomics gives insights into the taxonomy of the Azoarcus-Aromatoleum group and reveals separate origins of nif in the plant-associated Azoarcus and non-plant-associated Aromatoleum sub-groups.</title>
        <authorList>
            <person name="Lafos M."/>
            <person name="Maluk M."/>
            <person name="Batista M."/>
            <person name="Junghare M."/>
            <person name="Carmona M."/>
            <person name="Faoro H."/>
            <person name="Cruz L.M."/>
            <person name="Battistoni F."/>
            <person name="De Souza E."/>
            <person name="Pedrosa F."/>
            <person name="Chen W.-M."/>
            <person name="Poole P.S."/>
            <person name="Dixon R.A."/>
            <person name="James E.K."/>
        </authorList>
    </citation>
    <scope>NUCLEOTIDE SEQUENCE [LARGE SCALE GENOMIC DNA]</scope>
    <source>
        <strain evidence="5 6">PbN1</strain>
    </source>
</reference>
<dbReference type="InterPro" id="IPR036388">
    <property type="entry name" value="WH-like_DNA-bd_sf"/>
</dbReference>
<dbReference type="InterPro" id="IPR036390">
    <property type="entry name" value="WH_DNA-bd_sf"/>
</dbReference>
<evidence type="ECO:0000256" key="1">
    <source>
        <dbReference type="ARBA" id="ARBA00023015"/>
    </source>
</evidence>
<proteinExistence type="predicted"/>
<keyword evidence="2" id="KW-0238">DNA-binding</keyword>
<keyword evidence="3" id="KW-0804">Transcription</keyword>